<name>A0A3D9KRF2_9BACL</name>
<dbReference type="InterPro" id="IPR020449">
    <property type="entry name" value="Tscrpt_reg_AraC-type_HTH"/>
</dbReference>
<dbReference type="Pfam" id="PF02311">
    <property type="entry name" value="AraC_binding"/>
    <property type="match status" value="1"/>
</dbReference>
<comment type="caution">
    <text evidence="5">The sequence shown here is derived from an EMBL/GenBank/DDBJ whole genome shotgun (WGS) entry which is preliminary data.</text>
</comment>
<dbReference type="SUPFAM" id="SSF46689">
    <property type="entry name" value="Homeodomain-like"/>
    <property type="match status" value="2"/>
</dbReference>
<keyword evidence="3" id="KW-0804">Transcription</keyword>
<dbReference type="GO" id="GO:0003700">
    <property type="term" value="F:DNA-binding transcription factor activity"/>
    <property type="evidence" value="ECO:0007669"/>
    <property type="project" value="InterPro"/>
</dbReference>
<evidence type="ECO:0000259" key="4">
    <source>
        <dbReference type="PROSITE" id="PS01124"/>
    </source>
</evidence>
<organism evidence="5 6">
    <name type="scientific">Cohnella phaseoli</name>
    <dbReference type="NCBI Taxonomy" id="456490"/>
    <lineage>
        <taxon>Bacteria</taxon>
        <taxon>Bacillati</taxon>
        <taxon>Bacillota</taxon>
        <taxon>Bacilli</taxon>
        <taxon>Bacillales</taxon>
        <taxon>Paenibacillaceae</taxon>
        <taxon>Cohnella</taxon>
    </lineage>
</organism>
<dbReference type="GO" id="GO:0043565">
    <property type="term" value="F:sequence-specific DNA binding"/>
    <property type="evidence" value="ECO:0007669"/>
    <property type="project" value="InterPro"/>
</dbReference>
<dbReference type="Gene3D" id="2.60.120.10">
    <property type="entry name" value="Jelly Rolls"/>
    <property type="match status" value="1"/>
</dbReference>
<dbReference type="AlphaFoldDB" id="A0A3D9KRF2"/>
<dbReference type="InterPro" id="IPR018060">
    <property type="entry name" value="HTH_AraC"/>
</dbReference>
<dbReference type="SUPFAM" id="SSF51215">
    <property type="entry name" value="Regulatory protein AraC"/>
    <property type="match status" value="1"/>
</dbReference>
<dbReference type="RefSeq" id="WP_116058708.1">
    <property type="nucleotide sequence ID" value="NZ_QRDZ01000001.1"/>
</dbReference>
<evidence type="ECO:0000313" key="5">
    <source>
        <dbReference type="EMBL" id="RED89250.1"/>
    </source>
</evidence>
<proteinExistence type="predicted"/>
<gene>
    <name evidence="5" type="ORF">DFP98_101225</name>
</gene>
<reference evidence="5 6" key="1">
    <citation type="submission" date="2018-07" db="EMBL/GenBank/DDBJ databases">
        <title>Genomic Encyclopedia of Type Strains, Phase III (KMG-III): the genomes of soil and plant-associated and newly described type strains.</title>
        <authorList>
            <person name="Whitman W."/>
        </authorList>
    </citation>
    <scope>NUCLEOTIDE SEQUENCE [LARGE SCALE GENOMIC DNA]</scope>
    <source>
        <strain evidence="5 6">CECT 7287</strain>
    </source>
</reference>
<dbReference type="Proteomes" id="UP000256977">
    <property type="component" value="Unassembled WGS sequence"/>
</dbReference>
<evidence type="ECO:0000256" key="3">
    <source>
        <dbReference type="ARBA" id="ARBA00023163"/>
    </source>
</evidence>
<dbReference type="SMART" id="SM00342">
    <property type="entry name" value="HTH_ARAC"/>
    <property type="match status" value="1"/>
</dbReference>
<dbReference type="PANTHER" id="PTHR43280:SF28">
    <property type="entry name" value="HTH-TYPE TRANSCRIPTIONAL ACTIVATOR RHAS"/>
    <property type="match status" value="1"/>
</dbReference>
<feature type="domain" description="HTH araC/xylS-type" evidence="4">
    <location>
        <begin position="197"/>
        <end position="295"/>
    </location>
</feature>
<evidence type="ECO:0000256" key="1">
    <source>
        <dbReference type="ARBA" id="ARBA00023015"/>
    </source>
</evidence>
<dbReference type="InterPro" id="IPR009057">
    <property type="entry name" value="Homeodomain-like_sf"/>
</dbReference>
<dbReference type="InterPro" id="IPR003313">
    <property type="entry name" value="AraC-bd"/>
</dbReference>
<dbReference type="PRINTS" id="PR00032">
    <property type="entry name" value="HTHARAC"/>
</dbReference>
<keyword evidence="6" id="KW-1185">Reference proteome</keyword>
<keyword evidence="2" id="KW-0238">DNA-binding</keyword>
<dbReference type="Pfam" id="PF12833">
    <property type="entry name" value="HTH_18"/>
    <property type="match status" value="1"/>
</dbReference>
<dbReference type="OrthoDB" id="9791615at2"/>
<keyword evidence="1" id="KW-0805">Transcription regulation</keyword>
<sequence length="299" mass="34450">MAYPQELREMTHIADKDYPIHFFFNDCGHAKTDDCILFLHWHEHFEIIVMQQGSGIFHINSQPYEAGPGDVLFVPAGGLHTGFSTCEGHIAYISIVFNASLFHHWVQDTIHARYVLPYLEGRASLPVKPAAIEASCAKYYSLLDQAATEFVAKQPGYQTIIVSQLHMLLTYLARIFFPQQQLDRLGRRPVHNSESFKTLIQSIENQLSERHTVDKAAKQLNLNPYHFCKLFKRLTGRTFIEYVNLCRVNEAERLLLRTELSVTEIAGRIGCDNPNYFTKLFKQYKGIAPSRFRQKELVR</sequence>
<dbReference type="InterPro" id="IPR037923">
    <property type="entry name" value="HTH-like"/>
</dbReference>
<evidence type="ECO:0000313" key="6">
    <source>
        <dbReference type="Proteomes" id="UP000256977"/>
    </source>
</evidence>
<dbReference type="Gene3D" id="1.10.10.60">
    <property type="entry name" value="Homeodomain-like"/>
    <property type="match status" value="2"/>
</dbReference>
<dbReference type="InterPro" id="IPR014710">
    <property type="entry name" value="RmlC-like_jellyroll"/>
</dbReference>
<dbReference type="PANTHER" id="PTHR43280">
    <property type="entry name" value="ARAC-FAMILY TRANSCRIPTIONAL REGULATOR"/>
    <property type="match status" value="1"/>
</dbReference>
<protein>
    <submittedName>
        <fullName evidence="5">AraC-like protein</fullName>
    </submittedName>
</protein>
<dbReference type="EMBL" id="QRDZ01000001">
    <property type="protein sequence ID" value="RED89250.1"/>
    <property type="molecule type" value="Genomic_DNA"/>
</dbReference>
<accession>A0A3D9KRF2</accession>
<dbReference type="PROSITE" id="PS01124">
    <property type="entry name" value="HTH_ARAC_FAMILY_2"/>
    <property type="match status" value="1"/>
</dbReference>
<evidence type="ECO:0000256" key="2">
    <source>
        <dbReference type="ARBA" id="ARBA00023125"/>
    </source>
</evidence>